<name>A0A1G5S697_9FIRM</name>
<evidence type="ECO:0000313" key="2">
    <source>
        <dbReference type="EMBL" id="SCZ81922.1"/>
    </source>
</evidence>
<protein>
    <submittedName>
        <fullName evidence="2">Uncharacterized protein, PH0010 family/AmmeMemoRadiSam system protein A/AmmeMemoRadiSam system protein B</fullName>
    </submittedName>
</protein>
<dbReference type="InterPro" id="IPR027485">
    <property type="entry name" value="AMMECR1_N"/>
</dbReference>
<dbReference type="PROSITE" id="PS51112">
    <property type="entry name" value="AMMECR1"/>
    <property type="match status" value="1"/>
</dbReference>
<dbReference type="Gene3D" id="3.30.700.20">
    <property type="entry name" value="Hypothetical protein ph0010, domain 1"/>
    <property type="match status" value="1"/>
</dbReference>
<feature type="domain" description="AMMECR1" evidence="1">
    <location>
        <begin position="298"/>
        <end position="469"/>
    </location>
</feature>
<dbReference type="Pfam" id="PF01871">
    <property type="entry name" value="AMMECR1"/>
    <property type="match status" value="1"/>
</dbReference>
<dbReference type="Gene3D" id="3.40.830.10">
    <property type="entry name" value="LigB-like"/>
    <property type="match status" value="1"/>
</dbReference>
<dbReference type="InterPro" id="IPR004183">
    <property type="entry name" value="Xdiol_dOase_suB"/>
</dbReference>
<dbReference type="OrthoDB" id="159752at2"/>
<evidence type="ECO:0000259" key="1">
    <source>
        <dbReference type="PROSITE" id="PS51112"/>
    </source>
</evidence>
<dbReference type="SUPFAM" id="SSF143447">
    <property type="entry name" value="AMMECR1-like"/>
    <property type="match status" value="1"/>
</dbReference>
<dbReference type="Proteomes" id="UP000199208">
    <property type="component" value="Unassembled WGS sequence"/>
</dbReference>
<evidence type="ECO:0000313" key="3">
    <source>
        <dbReference type="Proteomes" id="UP000199208"/>
    </source>
</evidence>
<dbReference type="InterPro" id="IPR023473">
    <property type="entry name" value="AMMECR1"/>
</dbReference>
<dbReference type="SUPFAM" id="SSF53213">
    <property type="entry name" value="LigB-like"/>
    <property type="match status" value="1"/>
</dbReference>
<dbReference type="NCBIfam" id="TIGR04336">
    <property type="entry name" value="AmmeMemoSam_B"/>
    <property type="match status" value="1"/>
</dbReference>
<sequence length="469" mass="51374">MTILSGYLMPHPPVVISAVGHDQSKIVNATAQAMDQVGRQIAELAPEVIVVISPHGPLFSDAIAIRGEETLEGSLGSFGASEIHLKKQNAVGLVKALAEKAVEQNLPAVIFDRHLAKRFDVSGELDHGVIVPLSFVENHYQNYKLVEITYGLLPTDELYRFGQLLTACIEQQGLRAVIIASGDLSHKLKDSGPYRYDARGPEFDAWVIESFQNNDLVKVVTADEDLCEGAGECGKKSLDIMIGALDGLETTTRVLSYEGPFGVGYGVVALTDLKPSEQAKRFDDIVMGVQQRRLTRRNQEDSFVKLARAAIEAYVRQQKRIKLPEALKQTALGGPSKGVFVSIKSSGGLRGCIGTTIGTQKSLGEEIIHNAIQASTEDPRFPEIEPWELEQLAISVDVLSKGELVSGLEALDPKKYGVIVETDYRRGLLLPDLEGIDSAEEQIRIALNKAGIKEKEAYRIHRFTVERHI</sequence>
<dbReference type="NCBIfam" id="TIGR04335">
    <property type="entry name" value="AmmeMemoSam_A"/>
    <property type="match status" value="1"/>
</dbReference>
<dbReference type="InterPro" id="IPR002733">
    <property type="entry name" value="AMMECR1_domain"/>
</dbReference>
<dbReference type="RefSeq" id="WP_092593212.1">
    <property type="nucleotide sequence ID" value="NZ_FMWL01000026.1"/>
</dbReference>
<accession>A0A1G5S697</accession>
<dbReference type="PANTHER" id="PTHR13016:SF0">
    <property type="entry name" value="AMME SYNDROME CANDIDATE GENE 1 PROTEIN"/>
    <property type="match status" value="1"/>
</dbReference>
<reference evidence="2 3" key="1">
    <citation type="submission" date="2016-10" db="EMBL/GenBank/DDBJ databases">
        <authorList>
            <person name="de Groot N.N."/>
        </authorList>
    </citation>
    <scope>NUCLEOTIDE SEQUENCE [LARGE SCALE GENOMIC DNA]</scope>
    <source>
        <strain evidence="2 3">DSM 2784</strain>
    </source>
</reference>
<dbReference type="CDD" id="cd07951">
    <property type="entry name" value="ED_3B_N_AMMECR1"/>
    <property type="match status" value="1"/>
</dbReference>
<organism evidence="2 3">
    <name type="scientific">Acidaminobacter hydrogenoformans DSM 2784</name>
    <dbReference type="NCBI Taxonomy" id="1120920"/>
    <lineage>
        <taxon>Bacteria</taxon>
        <taxon>Bacillati</taxon>
        <taxon>Bacillota</taxon>
        <taxon>Clostridia</taxon>
        <taxon>Peptostreptococcales</taxon>
        <taxon>Acidaminobacteraceae</taxon>
        <taxon>Acidaminobacter</taxon>
    </lineage>
</organism>
<proteinExistence type="predicted"/>
<keyword evidence="3" id="KW-1185">Reference proteome</keyword>
<dbReference type="STRING" id="1120920.SAMN03080599_03168"/>
<dbReference type="Pfam" id="PF02900">
    <property type="entry name" value="LigB"/>
    <property type="match status" value="1"/>
</dbReference>
<dbReference type="Gene3D" id="3.30.1490.150">
    <property type="entry name" value="Hypothetical protein ph0010, domain 2"/>
    <property type="match status" value="1"/>
</dbReference>
<dbReference type="GO" id="GO:0016702">
    <property type="term" value="F:oxidoreductase activity, acting on single donors with incorporation of molecular oxygen, incorporation of two atoms of oxygen"/>
    <property type="evidence" value="ECO:0007669"/>
    <property type="project" value="UniProtKB-ARBA"/>
</dbReference>
<dbReference type="InterPro" id="IPR036071">
    <property type="entry name" value="AMMECR1_dom_sf"/>
</dbReference>
<dbReference type="PANTHER" id="PTHR13016">
    <property type="entry name" value="AMMECR1 HOMOLOG"/>
    <property type="match status" value="1"/>
</dbReference>
<dbReference type="InterPro" id="IPR027623">
    <property type="entry name" value="AmmeMemoSam_A"/>
</dbReference>
<dbReference type="AlphaFoldDB" id="A0A1G5S697"/>
<gene>
    <name evidence="2" type="ORF">SAMN03080599_03168</name>
</gene>
<dbReference type="GO" id="GO:0008198">
    <property type="term" value="F:ferrous iron binding"/>
    <property type="evidence" value="ECO:0007669"/>
    <property type="project" value="InterPro"/>
</dbReference>
<dbReference type="EMBL" id="FMWL01000026">
    <property type="protein sequence ID" value="SCZ81922.1"/>
    <property type="molecule type" value="Genomic_DNA"/>
</dbReference>